<accession>A0A167W849</accession>
<reference evidence="1 2" key="1">
    <citation type="journal article" date="2016" name="Mol. Biol. Evol.">
        <title>Comparative Genomics of Early-Diverging Mushroom-Forming Fungi Provides Insights into the Origins of Lignocellulose Decay Capabilities.</title>
        <authorList>
            <person name="Nagy L.G."/>
            <person name="Riley R."/>
            <person name="Tritt A."/>
            <person name="Adam C."/>
            <person name="Daum C."/>
            <person name="Floudas D."/>
            <person name="Sun H."/>
            <person name="Yadav J.S."/>
            <person name="Pangilinan J."/>
            <person name="Larsson K.H."/>
            <person name="Matsuura K."/>
            <person name="Barry K."/>
            <person name="Labutti K."/>
            <person name="Kuo R."/>
            <person name="Ohm R.A."/>
            <person name="Bhattacharya S.S."/>
            <person name="Shirouzu T."/>
            <person name="Yoshinaga Y."/>
            <person name="Martin F.M."/>
            <person name="Grigoriev I.V."/>
            <person name="Hibbett D.S."/>
        </authorList>
    </citation>
    <scope>NUCLEOTIDE SEQUENCE [LARGE SCALE GENOMIC DNA]</scope>
    <source>
        <strain evidence="1 2">CBS 109695</strain>
    </source>
</reference>
<keyword evidence="2" id="KW-1185">Reference proteome</keyword>
<dbReference type="AlphaFoldDB" id="A0A167W849"/>
<sequence>MRRTHLTITYLGKIPRLPAIASLQPWDLALKHGLIRAHCTRSLLAGGHFGLV</sequence>
<name>A0A167W849_9AGAM</name>
<organism evidence="1 2">
    <name type="scientific">Athelia psychrophila</name>
    <dbReference type="NCBI Taxonomy" id="1759441"/>
    <lineage>
        <taxon>Eukaryota</taxon>
        <taxon>Fungi</taxon>
        <taxon>Dikarya</taxon>
        <taxon>Basidiomycota</taxon>
        <taxon>Agaricomycotina</taxon>
        <taxon>Agaricomycetes</taxon>
        <taxon>Agaricomycetidae</taxon>
        <taxon>Atheliales</taxon>
        <taxon>Atheliaceae</taxon>
        <taxon>Athelia</taxon>
    </lineage>
</organism>
<gene>
    <name evidence="1" type="ORF">FIBSPDRAFT_877144</name>
</gene>
<dbReference type="Proteomes" id="UP000076532">
    <property type="component" value="Unassembled WGS sequence"/>
</dbReference>
<protein>
    <submittedName>
        <fullName evidence="1">Uncharacterized protein</fullName>
    </submittedName>
</protein>
<evidence type="ECO:0000313" key="2">
    <source>
        <dbReference type="Proteomes" id="UP000076532"/>
    </source>
</evidence>
<proteinExistence type="predicted"/>
<evidence type="ECO:0000313" key="1">
    <source>
        <dbReference type="EMBL" id="KZP05804.1"/>
    </source>
</evidence>
<dbReference type="EMBL" id="KV417818">
    <property type="protein sequence ID" value="KZP05804.1"/>
    <property type="molecule type" value="Genomic_DNA"/>
</dbReference>